<dbReference type="EMBL" id="JACGCM010002037">
    <property type="protein sequence ID" value="KAF6145696.1"/>
    <property type="molecule type" value="Genomic_DNA"/>
</dbReference>
<reference evidence="1 2" key="1">
    <citation type="journal article" date="2020" name="IScience">
        <title>Genome Sequencing of the Endangered Kingdonia uniflora (Circaeasteraceae, Ranunculales) Reveals Potential Mechanisms of Evolutionary Specialization.</title>
        <authorList>
            <person name="Sun Y."/>
            <person name="Deng T."/>
            <person name="Zhang A."/>
            <person name="Moore M.J."/>
            <person name="Landis J.B."/>
            <person name="Lin N."/>
            <person name="Zhang H."/>
            <person name="Zhang X."/>
            <person name="Huang J."/>
            <person name="Zhang X."/>
            <person name="Sun H."/>
            <person name="Wang H."/>
        </authorList>
    </citation>
    <scope>NUCLEOTIDE SEQUENCE [LARGE SCALE GENOMIC DNA]</scope>
    <source>
        <strain evidence="1">TB1705</strain>
        <tissue evidence="1">Leaf</tissue>
    </source>
</reference>
<feature type="non-terminal residue" evidence="1">
    <location>
        <position position="57"/>
    </location>
</feature>
<organism evidence="1 2">
    <name type="scientific">Kingdonia uniflora</name>
    <dbReference type="NCBI Taxonomy" id="39325"/>
    <lineage>
        <taxon>Eukaryota</taxon>
        <taxon>Viridiplantae</taxon>
        <taxon>Streptophyta</taxon>
        <taxon>Embryophyta</taxon>
        <taxon>Tracheophyta</taxon>
        <taxon>Spermatophyta</taxon>
        <taxon>Magnoliopsida</taxon>
        <taxon>Ranunculales</taxon>
        <taxon>Circaeasteraceae</taxon>
        <taxon>Kingdonia</taxon>
    </lineage>
</organism>
<evidence type="ECO:0000313" key="2">
    <source>
        <dbReference type="Proteomes" id="UP000541444"/>
    </source>
</evidence>
<proteinExistence type="predicted"/>
<keyword evidence="2" id="KW-1185">Reference proteome</keyword>
<dbReference type="AlphaFoldDB" id="A0A7J7LSQ7"/>
<protein>
    <submittedName>
        <fullName evidence="1">Uncharacterized protein</fullName>
    </submittedName>
</protein>
<sequence>MERRLCLRFCFRNSMYEQVQCQSCWMLPNLMEWVSLAILKASLHGTLTMMREIFSAF</sequence>
<evidence type="ECO:0000313" key="1">
    <source>
        <dbReference type="EMBL" id="KAF6145696.1"/>
    </source>
</evidence>
<accession>A0A7J7LSQ7</accession>
<dbReference type="Proteomes" id="UP000541444">
    <property type="component" value="Unassembled WGS sequence"/>
</dbReference>
<comment type="caution">
    <text evidence="1">The sequence shown here is derived from an EMBL/GenBank/DDBJ whole genome shotgun (WGS) entry which is preliminary data.</text>
</comment>
<name>A0A7J7LSQ7_9MAGN</name>
<gene>
    <name evidence="1" type="ORF">GIB67_028917</name>
</gene>